<feature type="transmembrane region" description="Helical" evidence="1">
    <location>
        <begin position="140"/>
        <end position="156"/>
    </location>
</feature>
<dbReference type="EMBL" id="JBHTAR010000011">
    <property type="protein sequence ID" value="MFC7200715.1"/>
    <property type="molecule type" value="Genomic_DNA"/>
</dbReference>
<organism evidence="2 3">
    <name type="scientific">Halospeciosus flavus</name>
    <dbReference type="NCBI Taxonomy" id="3032283"/>
    <lineage>
        <taxon>Archaea</taxon>
        <taxon>Methanobacteriati</taxon>
        <taxon>Methanobacteriota</taxon>
        <taxon>Stenosarchaea group</taxon>
        <taxon>Halobacteria</taxon>
        <taxon>Halobacteriales</taxon>
        <taxon>Halobacteriaceae</taxon>
        <taxon>Halospeciosus</taxon>
    </lineage>
</organism>
<keyword evidence="1" id="KW-0812">Transmembrane</keyword>
<evidence type="ECO:0000313" key="3">
    <source>
        <dbReference type="Proteomes" id="UP001596447"/>
    </source>
</evidence>
<dbReference type="PANTHER" id="PTHR28008">
    <property type="entry name" value="DOMAIN PROTEIN, PUTATIVE (AFU_ORTHOLOGUE AFUA_3G10980)-RELATED"/>
    <property type="match status" value="1"/>
</dbReference>
<accession>A0ABD5Z6C2</accession>
<feature type="transmembrane region" description="Helical" evidence="1">
    <location>
        <begin position="82"/>
        <end position="98"/>
    </location>
</feature>
<dbReference type="RefSeq" id="WP_382268519.1">
    <property type="nucleotide sequence ID" value="NZ_CP122312.1"/>
</dbReference>
<feature type="transmembrane region" description="Helical" evidence="1">
    <location>
        <begin position="110"/>
        <end position="128"/>
    </location>
</feature>
<feature type="transmembrane region" description="Helical" evidence="1">
    <location>
        <begin position="47"/>
        <end position="66"/>
    </location>
</feature>
<keyword evidence="3" id="KW-1185">Reference proteome</keyword>
<gene>
    <name evidence="2" type="ORF">ACFQJ9_15035</name>
</gene>
<evidence type="ECO:0000256" key="1">
    <source>
        <dbReference type="SAM" id="Phobius"/>
    </source>
</evidence>
<proteinExistence type="predicted"/>
<reference evidence="2 3" key="1">
    <citation type="journal article" date="2019" name="Int. J. Syst. Evol. Microbiol.">
        <title>The Global Catalogue of Microorganisms (GCM) 10K type strain sequencing project: providing services to taxonomists for standard genome sequencing and annotation.</title>
        <authorList>
            <consortium name="The Broad Institute Genomics Platform"/>
            <consortium name="The Broad Institute Genome Sequencing Center for Infectious Disease"/>
            <person name="Wu L."/>
            <person name="Ma J."/>
        </authorList>
    </citation>
    <scope>NUCLEOTIDE SEQUENCE [LARGE SCALE GENOMIC DNA]</scope>
    <source>
        <strain evidence="2 3">XZGYJ-43</strain>
    </source>
</reference>
<keyword evidence="1" id="KW-1133">Transmembrane helix</keyword>
<protein>
    <submittedName>
        <fullName evidence="2">VanZ family protein</fullName>
    </submittedName>
</protein>
<dbReference type="AlphaFoldDB" id="A0ABD5Z6C2"/>
<keyword evidence="1" id="KW-0472">Membrane</keyword>
<dbReference type="Proteomes" id="UP001596447">
    <property type="component" value="Unassembled WGS sequence"/>
</dbReference>
<dbReference type="PANTHER" id="PTHR28008:SF1">
    <property type="entry name" value="DOMAIN PROTEIN, PUTATIVE (AFU_ORTHOLOGUE AFUA_3G10980)-RELATED"/>
    <property type="match status" value="1"/>
</dbReference>
<comment type="caution">
    <text evidence="2">The sequence shown here is derived from an EMBL/GenBank/DDBJ whole genome shotgun (WGS) entry which is preliminary data.</text>
</comment>
<sequence>MVFSVYKLPFRKRRVECTQASTNRRVFLHAVVVQSVRQISVPLLPRFIRWLAVLAVVVVICYFSLLDTVSAPTASPWWDKKLHIVAYAALALVTAYATMKWRGTSLRRNVVLLVVVLGYGVVIELLQAPLPDRYYSPTDMLANTVGTLVVIVWFGIERYIQYRRVSSTSQR</sequence>
<dbReference type="NCBIfam" id="NF037970">
    <property type="entry name" value="vanZ_1"/>
    <property type="match status" value="1"/>
</dbReference>
<evidence type="ECO:0000313" key="2">
    <source>
        <dbReference type="EMBL" id="MFC7200715.1"/>
    </source>
</evidence>
<name>A0ABD5Z6C2_9EURY</name>